<comment type="caution">
    <text evidence="2">The sequence shown here is derived from an EMBL/GenBank/DDBJ whole genome shotgun (WGS) entry which is preliminary data.</text>
</comment>
<feature type="compositionally biased region" description="Basic and acidic residues" evidence="1">
    <location>
        <begin position="8"/>
        <end position="19"/>
    </location>
</feature>
<gene>
    <name evidence="2" type="ORF">ODALV1_LOCUS5566</name>
</gene>
<keyword evidence="3" id="KW-1185">Reference proteome</keyword>
<feature type="compositionally biased region" description="Polar residues" evidence="1">
    <location>
        <begin position="41"/>
        <end position="50"/>
    </location>
</feature>
<accession>A0ABP1Q2Q4</accession>
<feature type="compositionally biased region" description="Basic and acidic residues" evidence="1">
    <location>
        <begin position="51"/>
        <end position="62"/>
    </location>
</feature>
<evidence type="ECO:0000313" key="2">
    <source>
        <dbReference type="EMBL" id="CAL8083673.1"/>
    </source>
</evidence>
<dbReference type="EMBL" id="CAXLJM020000016">
    <property type="protein sequence ID" value="CAL8083673.1"/>
    <property type="molecule type" value="Genomic_DNA"/>
</dbReference>
<proteinExistence type="predicted"/>
<evidence type="ECO:0000256" key="1">
    <source>
        <dbReference type="SAM" id="MobiDB-lite"/>
    </source>
</evidence>
<sequence>MQNFARKKSSDQHNDDKNALTKNTQGVKDVSTLPSDPRKGASNSGAWYSSQKKESEAFKRSGDGGFQSPKPPANRQKRKLAGTVGLPELSLLPSVIDLKTTPQIRIQIGNEKVHLLLDTYCFTLVYTAGYDYKIRIRFQFKFNS</sequence>
<name>A0ABP1Q2Q4_9HEXA</name>
<feature type="region of interest" description="Disordered" evidence="1">
    <location>
        <begin position="1"/>
        <end position="80"/>
    </location>
</feature>
<organism evidence="2 3">
    <name type="scientific">Orchesella dallaii</name>
    <dbReference type="NCBI Taxonomy" id="48710"/>
    <lineage>
        <taxon>Eukaryota</taxon>
        <taxon>Metazoa</taxon>
        <taxon>Ecdysozoa</taxon>
        <taxon>Arthropoda</taxon>
        <taxon>Hexapoda</taxon>
        <taxon>Collembola</taxon>
        <taxon>Entomobryomorpha</taxon>
        <taxon>Entomobryoidea</taxon>
        <taxon>Orchesellidae</taxon>
        <taxon>Orchesellinae</taxon>
        <taxon>Orchesella</taxon>
    </lineage>
</organism>
<evidence type="ECO:0000313" key="3">
    <source>
        <dbReference type="Proteomes" id="UP001642540"/>
    </source>
</evidence>
<dbReference type="Proteomes" id="UP001642540">
    <property type="component" value="Unassembled WGS sequence"/>
</dbReference>
<reference evidence="2 3" key="1">
    <citation type="submission" date="2024-08" db="EMBL/GenBank/DDBJ databases">
        <authorList>
            <person name="Cucini C."/>
            <person name="Frati F."/>
        </authorList>
    </citation>
    <scope>NUCLEOTIDE SEQUENCE [LARGE SCALE GENOMIC DNA]</scope>
</reference>
<protein>
    <submittedName>
        <fullName evidence="2">Uncharacterized protein</fullName>
    </submittedName>
</protein>